<evidence type="ECO:0008006" key="3">
    <source>
        <dbReference type="Google" id="ProtNLM"/>
    </source>
</evidence>
<dbReference type="Proteomes" id="UP000035760">
    <property type="component" value="Unassembled WGS sequence"/>
</dbReference>
<reference evidence="1" key="1">
    <citation type="submission" date="2013-07" db="EMBL/GenBank/DDBJ databases">
        <authorList>
            <person name="McIlroy S."/>
        </authorList>
    </citation>
    <scope>NUCLEOTIDE SEQUENCE [LARGE SCALE GENOMIC DNA]</scope>
    <source>
        <strain evidence="1">Run_A_D11</strain>
    </source>
</reference>
<proteinExistence type="predicted"/>
<accession>W6M6I7</accession>
<dbReference type="EMBL" id="CBTJ020000063">
    <property type="protein sequence ID" value="CDI03526.1"/>
    <property type="molecule type" value="Genomic_DNA"/>
</dbReference>
<reference evidence="1" key="2">
    <citation type="submission" date="2014-03" db="EMBL/GenBank/DDBJ databases">
        <title>Candidatus Competibacter-lineage genomes retrieved from metagenomes reveal functional metabolic diversity.</title>
        <authorList>
            <person name="McIlroy S.J."/>
            <person name="Albertsen M."/>
            <person name="Andresen E.K."/>
            <person name="Saunders A.M."/>
            <person name="Kristiansen R."/>
            <person name="Stokholm-Bjerregaard M."/>
            <person name="Nielsen K.L."/>
            <person name="Nielsen P.H."/>
        </authorList>
    </citation>
    <scope>NUCLEOTIDE SEQUENCE</scope>
    <source>
        <strain evidence="1">Run_A_D11</strain>
    </source>
</reference>
<dbReference type="InterPro" id="IPR010297">
    <property type="entry name" value="DUF900_hydrolase"/>
</dbReference>
<sequence length="324" mass="35577">MEDYVLSVRAVRSGVFVAEVGPSKFLVVPAGQSPTPAHAITQAAWYKVVRAAAAWQNHQGEPRGDLLFIVHGYNMNVDDVMQRHRRLKEDLLALGFKGVIVSFDWPSDDKTLAYLPDRHRAKETAFRLVSDGIAYLSAEQTPACTINIHVLGHSTGAYVIREAFDDADDKQLANMSWNVSQVLFAAGDISADSMATGDSETESLYRHCIRLTNYSSRYDQALDLSNVKRLGISPRVGRVGLPGAAPPKAVNVDCTAYYEKLADAGTGIAAQDQPNGFPGIPSHSWYFGNKTFTRDLFGVLIGEDRTLIPTRQVLPDGWIVLEKP</sequence>
<dbReference type="Gene3D" id="3.40.50.1820">
    <property type="entry name" value="alpha/beta hydrolase"/>
    <property type="match status" value="1"/>
</dbReference>
<dbReference type="STRING" id="1400863.BN873_540001"/>
<dbReference type="PANTHER" id="PTHR36513">
    <property type="entry name" value="ABC TRANSMEMBRANE TYPE-1 DOMAIN-CONTAINING PROTEIN"/>
    <property type="match status" value="1"/>
</dbReference>
<comment type="caution">
    <text evidence="1">The sequence shown here is derived from an EMBL/GenBank/DDBJ whole genome shotgun (WGS) entry which is preliminary data.</text>
</comment>
<dbReference type="SUPFAM" id="SSF53474">
    <property type="entry name" value="alpha/beta-Hydrolases"/>
    <property type="match status" value="1"/>
</dbReference>
<keyword evidence="2" id="KW-1185">Reference proteome</keyword>
<evidence type="ECO:0000313" key="2">
    <source>
        <dbReference type="Proteomes" id="UP000035760"/>
    </source>
</evidence>
<dbReference type="InterPro" id="IPR029058">
    <property type="entry name" value="AB_hydrolase_fold"/>
</dbReference>
<name>W6M6I7_9GAMM</name>
<dbReference type="PANTHER" id="PTHR36513:SF1">
    <property type="entry name" value="TRANSMEMBRANE PROTEIN"/>
    <property type="match status" value="1"/>
</dbReference>
<dbReference type="Pfam" id="PF05990">
    <property type="entry name" value="DUF900"/>
    <property type="match status" value="1"/>
</dbReference>
<dbReference type="AlphaFoldDB" id="W6M6I7"/>
<gene>
    <name evidence="1" type="ORF">BN873_540001</name>
</gene>
<dbReference type="RefSeq" id="WP_048674303.1">
    <property type="nucleotide sequence ID" value="NZ_CBTJ020000063.1"/>
</dbReference>
<evidence type="ECO:0000313" key="1">
    <source>
        <dbReference type="EMBL" id="CDI03526.1"/>
    </source>
</evidence>
<dbReference type="OrthoDB" id="9797755at2"/>
<organism evidence="1 2">
    <name type="scientific">Candidatus Competibacter denitrificans Run_A_D11</name>
    <dbReference type="NCBI Taxonomy" id="1400863"/>
    <lineage>
        <taxon>Bacteria</taxon>
        <taxon>Pseudomonadati</taxon>
        <taxon>Pseudomonadota</taxon>
        <taxon>Gammaproteobacteria</taxon>
        <taxon>Candidatus Competibacteraceae</taxon>
        <taxon>Candidatus Competibacter</taxon>
    </lineage>
</organism>
<protein>
    <recommendedName>
        <fullName evidence="3">Alpha/beta hydrolase</fullName>
    </recommendedName>
</protein>